<keyword evidence="9" id="KW-0206">Cytoskeleton</keyword>
<reference evidence="15" key="2">
    <citation type="submission" date="2025-09" db="UniProtKB">
        <authorList>
            <consortium name="Ensembl"/>
        </authorList>
    </citation>
    <scope>IDENTIFICATION</scope>
</reference>
<dbReference type="PANTHER" id="PTHR47970">
    <property type="entry name" value="KINESIN-LIKE PROTEIN KIF11"/>
    <property type="match status" value="1"/>
</dbReference>
<evidence type="ECO:0000256" key="3">
    <source>
        <dbReference type="ARBA" id="ARBA00022553"/>
    </source>
</evidence>
<dbReference type="Proteomes" id="UP000694546">
    <property type="component" value="Chromosome 23"/>
</dbReference>
<dbReference type="Ensembl" id="ENSGMOT00000019757.2">
    <property type="protein sequence ID" value="ENSGMOP00000019288.2"/>
    <property type="gene ID" value="ENSGMOG00000017911.2"/>
</dbReference>
<dbReference type="GO" id="GO:0051231">
    <property type="term" value="P:spindle elongation"/>
    <property type="evidence" value="ECO:0007669"/>
    <property type="project" value="TreeGrafter"/>
</dbReference>
<keyword evidence="3" id="KW-0597">Phosphoprotein</keyword>
<organism evidence="15 16">
    <name type="scientific">Gadus morhua</name>
    <name type="common">Atlantic cod</name>
    <dbReference type="NCBI Taxonomy" id="8049"/>
    <lineage>
        <taxon>Eukaryota</taxon>
        <taxon>Metazoa</taxon>
        <taxon>Chordata</taxon>
        <taxon>Craniata</taxon>
        <taxon>Vertebrata</taxon>
        <taxon>Euteleostomi</taxon>
        <taxon>Actinopterygii</taxon>
        <taxon>Neopterygii</taxon>
        <taxon>Teleostei</taxon>
        <taxon>Neoteleostei</taxon>
        <taxon>Acanthomorphata</taxon>
        <taxon>Zeiogadaria</taxon>
        <taxon>Gadariae</taxon>
        <taxon>Gadiformes</taxon>
        <taxon>Gadoidei</taxon>
        <taxon>Gadidae</taxon>
        <taxon>Gadus</taxon>
    </lineage>
</organism>
<dbReference type="GO" id="GO:0005634">
    <property type="term" value="C:nucleus"/>
    <property type="evidence" value="ECO:0007669"/>
    <property type="project" value="TreeGrafter"/>
</dbReference>
<dbReference type="GO" id="GO:0007018">
    <property type="term" value="P:microtubule-based movement"/>
    <property type="evidence" value="ECO:0007669"/>
    <property type="project" value="InterPro"/>
</dbReference>
<reference evidence="15" key="1">
    <citation type="submission" date="2025-08" db="UniProtKB">
        <authorList>
            <consortium name="Ensembl"/>
        </authorList>
    </citation>
    <scope>IDENTIFICATION</scope>
</reference>
<dbReference type="SMART" id="SM00129">
    <property type="entry name" value="KISc"/>
    <property type="match status" value="1"/>
</dbReference>
<evidence type="ECO:0000256" key="10">
    <source>
        <dbReference type="PROSITE-ProRule" id="PRU00283"/>
    </source>
</evidence>
<keyword evidence="7 12" id="KW-0175">Coiled coil</keyword>
<dbReference type="PROSITE" id="PS00411">
    <property type="entry name" value="KINESIN_MOTOR_1"/>
    <property type="match status" value="1"/>
</dbReference>
<dbReference type="SUPFAM" id="SSF52540">
    <property type="entry name" value="P-loop containing nucleoside triphosphate hydrolases"/>
    <property type="match status" value="1"/>
</dbReference>
<evidence type="ECO:0000256" key="4">
    <source>
        <dbReference type="ARBA" id="ARBA00022701"/>
    </source>
</evidence>
<feature type="domain" description="Kinesin motor" evidence="14">
    <location>
        <begin position="1"/>
        <end position="386"/>
    </location>
</feature>
<dbReference type="GO" id="GO:0090307">
    <property type="term" value="P:mitotic spindle assembly"/>
    <property type="evidence" value="ECO:0007669"/>
    <property type="project" value="TreeGrafter"/>
</dbReference>
<feature type="coiled-coil region" evidence="12">
    <location>
        <begin position="604"/>
        <end position="673"/>
    </location>
</feature>
<evidence type="ECO:0000256" key="6">
    <source>
        <dbReference type="ARBA" id="ARBA00022840"/>
    </source>
</evidence>
<protein>
    <recommendedName>
        <fullName evidence="11">Kinesin-like protein</fullName>
    </recommendedName>
</protein>
<feature type="binding site" evidence="10">
    <location>
        <begin position="97"/>
        <end position="104"/>
    </location>
    <ligand>
        <name>ATP</name>
        <dbReference type="ChEBI" id="CHEBI:30616"/>
    </ligand>
</feature>
<keyword evidence="6 10" id="KW-0067">ATP-binding</keyword>
<dbReference type="GO" id="GO:0008574">
    <property type="term" value="F:plus-end-directed microtubule motor activity"/>
    <property type="evidence" value="ECO:0007669"/>
    <property type="project" value="TreeGrafter"/>
</dbReference>
<dbReference type="InterPro" id="IPR001752">
    <property type="entry name" value="Kinesin_motor_dom"/>
</dbReference>
<dbReference type="InterPro" id="IPR019821">
    <property type="entry name" value="Kinesin_motor_CS"/>
</dbReference>
<feature type="compositionally biased region" description="Polar residues" evidence="13">
    <location>
        <begin position="559"/>
        <end position="573"/>
    </location>
</feature>
<evidence type="ECO:0000313" key="15">
    <source>
        <dbReference type="Ensembl" id="ENSGMOP00000019288.2"/>
    </source>
</evidence>
<evidence type="ECO:0000256" key="9">
    <source>
        <dbReference type="ARBA" id="ARBA00023212"/>
    </source>
</evidence>
<evidence type="ECO:0000313" key="16">
    <source>
        <dbReference type="Proteomes" id="UP000694546"/>
    </source>
</evidence>
<dbReference type="InterPro" id="IPR047149">
    <property type="entry name" value="KIF11-like"/>
</dbReference>
<evidence type="ECO:0000256" key="1">
    <source>
        <dbReference type="ARBA" id="ARBA00004186"/>
    </source>
</evidence>
<dbReference type="AlphaFoldDB" id="A0A8C4ZUB2"/>
<dbReference type="Gene3D" id="3.40.850.10">
    <property type="entry name" value="Kinesin motor domain"/>
    <property type="match status" value="1"/>
</dbReference>
<dbReference type="PROSITE" id="PS50067">
    <property type="entry name" value="KINESIN_MOTOR_2"/>
    <property type="match status" value="1"/>
</dbReference>
<dbReference type="PANTHER" id="PTHR47970:SF29">
    <property type="entry name" value="KINESIN FAMILY MEMBER 20B"/>
    <property type="match status" value="1"/>
</dbReference>
<accession>A0A8C4ZUB2</accession>
<sequence>RLLVYLRVRPFFKEELSDKEDQGCVVIEDSQVVKLHAPKGSATLKSSERGIGVAVHKFSFTQIFGEDTSQNDLYVDTVESQVSDYLAGQNALIFSYGVTNAGKTYTIQGTAKDPGILPRVLGTTFQHIGRCQYGGMDLKPYLATDAQCLGPEQVKLEMNARAAIFATSGSTETGDFTFTLWVACYEIYNESVYDLLQTTSGPKSKKRATLRVCEDRAGSAYVRDLKWINIHSLEEANALLQFGNKNRSAASTKMNQSSSRSHSIFTMKLLKINGNRVERISEFSLCDLAGSERCNKTKTLGERLKEAGNINNSLLILGKCITALRNKNLTDKSCCIPFRESKLTKLFQGFFCGKGKASMIVNINQCASNYDETLHVMKFSAVAKQVVHVIPAISLESRSPCLLDRHGNPLLRTTGTDSPVPDGYVSEEELLDEEDDADVSILPQEDLLTVIENLRSKLLAERRKNMVQEMAIRKEMGDAMLQQLMESEELLSQQMVELKETHDDKLENTFEMYKEAFKEHAYQCALGRIGEDFVPVQEFIAEEEKVEVQLENLVSSLKPSTRMSTTDQSSQTVEVPLPNKGTEAGSEARYKRVFTEKCAVEKMCAEKQELIMALEKRLVGLNETLRTVHADYMDKSAELEFLRSKSEDQTKSIDDLLRENVDKDSEIALLKEEVFKLSQRSPVKTKPKRGLLANIRDSVSSPRSTVIGRTLRKNVRATPTVGGKPSS</sequence>
<keyword evidence="16" id="KW-1185">Reference proteome</keyword>
<dbReference type="InterPro" id="IPR036961">
    <property type="entry name" value="Kinesin_motor_dom_sf"/>
</dbReference>
<dbReference type="GO" id="GO:0008017">
    <property type="term" value="F:microtubule binding"/>
    <property type="evidence" value="ECO:0007669"/>
    <property type="project" value="InterPro"/>
</dbReference>
<keyword evidence="8 10" id="KW-0505">Motor protein</keyword>
<dbReference type="GO" id="GO:0005876">
    <property type="term" value="C:spindle microtubule"/>
    <property type="evidence" value="ECO:0007669"/>
    <property type="project" value="TreeGrafter"/>
</dbReference>
<dbReference type="GeneTree" id="ENSGT00940000164689"/>
<dbReference type="OMA" id="HAYQCAM"/>
<keyword evidence="2" id="KW-0963">Cytoplasm</keyword>
<evidence type="ECO:0000256" key="2">
    <source>
        <dbReference type="ARBA" id="ARBA00022490"/>
    </source>
</evidence>
<dbReference type="GO" id="GO:0072686">
    <property type="term" value="C:mitotic spindle"/>
    <property type="evidence" value="ECO:0007669"/>
    <property type="project" value="TreeGrafter"/>
</dbReference>
<evidence type="ECO:0000259" key="14">
    <source>
        <dbReference type="PROSITE" id="PS50067"/>
    </source>
</evidence>
<dbReference type="Pfam" id="PF00225">
    <property type="entry name" value="Kinesin"/>
    <property type="match status" value="1"/>
</dbReference>
<comment type="similarity">
    <text evidence="10 11">Belongs to the TRAFAC class myosin-kinesin ATPase superfamily. Kinesin family.</text>
</comment>
<evidence type="ECO:0000256" key="12">
    <source>
        <dbReference type="SAM" id="Coils"/>
    </source>
</evidence>
<dbReference type="PRINTS" id="PR00380">
    <property type="entry name" value="KINESINHEAVY"/>
</dbReference>
<evidence type="ECO:0000256" key="13">
    <source>
        <dbReference type="SAM" id="MobiDB-lite"/>
    </source>
</evidence>
<dbReference type="GO" id="GO:0005524">
    <property type="term" value="F:ATP binding"/>
    <property type="evidence" value="ECO:0007669"/>
    <property type="project" value="UniProtKB-UniRule"/>
</dbReference>
<evidence type="ECO:0000256" key="11">
    <source>
        <dbReference type="RuleBase" id="RU000394"/>
    </source>
</evidence>
<feature type="region of interest" description="Disordered" evidence="13">
    <location>
        <begin position="559"/>
        <end position="582"/>
    </location>
</feature>
<keyword evidence="5 10" id="KW-0547">Nucleotide-binding</keyword>
<keyword evidence="4 11" id="KW-0493">Microtubule</keyword>
<name>A0A8C4ZUB2_GADMO</name>
<feature type="region of interest" description="Disordered" evidence="13">
    <location>
        <begin position="703"/>
        <end position="727"/>
    </location>
</feature>
<dbReference type="InterPro" id="IPR027417">
    <property type="entry name" value="P-loop_NTPase"/>
</dbReference>
<evidence type="ECO:0000256" key="7">
    <source>
        <dbReference type="ARBA" id="ARBA00023054"/>
    </source>
</evidence>
<comment type="subcellular location">
    <subcellularLocation>
        <location evidence="1">Cytoplasm</location>
        <location evidence="1">Cytoskeleton</location>
        <location evidence="1">Spindle</location>
    </subcellularLocation>
</comment>
<proteinExistence type="inferred from homology"/>
<evidence type="ECO:0000256" key="5">
    <source>
        <dbReference type="ARBA" id="ARBA00022741"/>
    </source>
</evidence>
<evidence type="ECO:0000256" key="8">
    <source>
        <dbReference type="ARBA" id="ARBA00023175"/>
    </source>
</evidence>